<evidence type="ECO:0000313" key="2">
    <source>
        <dbReference type="EMBL" id="NIG17273.1"/>
    </source>
</evidence>
<dbReference type="RefSeq" id="WP_166718889.1">
    <property type="nucleotide sequence ID" value="NZ_VWXC01000001.1"/>
</dbReference>
<feature type="domain" description="Bacteriophage tail tape measure C-terminal" evidence="1">
    <location>
        <begin position="535"/>
        <end position="608"/>
    </location>
</feature>
<protein>
    <submittedName>
        <fullName evidence="2">Phage tail tape measure protein</fullName>
    </submittedName>
</protein>
<name>A0ABX0RI09_9GAMM</name>
<comment type="caution">
    <text evidence="2">The sequence shown here is derived from an EMBL/GenBank/DDBJ whole genome shotgun (WGS) entry which is preliminary data.</text>
</comment>
<dbReference type="Proteomes" id="UP001515780">
    <property type="component" value="Unassembled WGS sequence"/>
</dbReference>
<proteinExistence type="predicted"/>
<reference evidence="2 3" key="1">
    <citation type="journal article" date="2019" name="bioRxiv">
        <title>Bacteria contribute to plant secondary compound degradation in a generalist herbivore system.</title>
        <authorList>
            <person name="Francoeur C.B."/>
            <person name="Khadempour L."/>
            <person name="Moreira-Soto R.D."/>
            <person name="Gotting K."/>
            <person name="Book A.J."/>
            <person name="Pinto-Tomas A.A."/>
            <person name="Keefover-Ring K."/>
            <person name="Currie C.R."/>
        </authorList>
    </citation>
    <scope>NUCLEOTIDE SEQUENCE [LARGE SCALE GENOMIC DNA]</scope>
    <source>
        <strain evidence="2">Al-1710</strain>
    </source>
</reference>
<evidence type="ECO:0000259" key="1">
    <source>
        <dbReference type="Pfam" id="PF09718"/>
    </source>
</evidence>
<organism evidence="2 3">
    <name type="scientific">Candidatus Pantoea communis</name>
    <dbReference type="NCBI Taxonomy" id="2608354"/>
    <lineage>
        <taxon>Bacteria</taxon>
        <taxon>Pseudomonadati</taxon>
        <taxon>Pseudomonadota</taxon>
        <taxon>Gammaproteobacteria</taxon>
        <taxon>Enterobacterales</taxon>
        <taxon>Erwiniaceae</taxon>
        <taxon>Pantoea</taxon>
    </lineage>
</organism>
<dbReference type="EMBL" id="VWXC01000001">
    <property type="protein sequence ID" value="NIG17273.1"/>
    <property type="molecule type" value="Genomic_DNA"/>
</dbReference>
<accession>A0ABX0RI09</accession>
<keyword evidence="3" id="KW-1185">Reference proteome</keyword>
<dbReference type="Pfam" id="PF09718">
    <property type="entry name" value="Tape_meas_lam_C"/>
    <property type="match status" value="1"/>
</dbReference>
<evidence type="ECO:0000313" key="3">
    <source>
        <dbReference type="Proteomes" id="UP001515780"/>
    </source>
</evidence>
<gene>
    <name evidence="2" type="ORF">F3J37_01100</name>
</gene>
<dbReference type="InterPro" id="IPR006431">
    <property type="entry name" value="Phage_tape_meas_C"/>
</dbReference>
<sequence>MAARSLGTLTIDLIAKVGGFVSGLNQSERAADKWRRNVKAAAADVGAALAGVGVVAATAAAGIATASIGLVRNTADQITETDRWAKSLKISTQTLLQWQYAAKQAGIAGDQISDIFKDINDKVGDAVLNQSGDAAQALDTLGLSAQKLQKLSPDKILTQIGDALNNSNISQAGKTNILESLVNDGSRLLPLLEDNNKQLNQFKDAAKDYGLAPSDDQIQGLVKVSNFFRDLDAQVEGLKTQIATGLAQVDLSPLQRGLDQIRRVFTDPQILQGLTTLVGGVAKLVADFGAIASRAAQFATLLSEVGDRFKAGGYALYNQQQANQNKSISDINLPTQQATFPGQFKLDPGQTNQANQAAKQLASAYSAATLQYQRMIATINTSAQRGQQVTELQKLNFNLTSGNLKNLNEAQKTRLRDLATEVDRLNAVKKANQDNLAVQQFITNLQNQNQNANASNNVNTQGFGLSDTEKQRLQDIISIRQDYLQQQQALNDQQTRGDIDADVYKRETAALSQALQTRISDQQDYYKKIDALQSDWLNGAQTGFANWVDSTKDISSTVEDDVSSAMSSALDNVNSALEGNTVSWKQWSVSVLEMIEKVAVQAAASNLFSGSSGLFSSAISGISNFFGASTTANAKGGVYGAGLSAYSNSIVSTPTMFRFASGAGLMGEDGPEAIIPLQRAADGSLGVKASGFGQNNTSPTGGVQVNITISDSGSNSTTNSADWRQFGNEIGRFVDERYKRNLARDLRDDGDIGRVVRGKR</sequence>
<dbReference type="NCBIfam" id="TIGR01541">
    <property type="entry name" value="tape_meas_lam_C"/>
    <property type="match status" value="1"/>
</dbReference>